<dbReference type="Pfam" id="PF05944">
    <property type="entry name" value="Phage_term_smal"/>
    <property type="match status" value="1"/>
</dbReference>
<protein>
    <submittedName>
        <fullName evidence="1">Probable phage small terminase subunit</fullName>
    </submittedName>
</protein>
<dbReference type="STRING" id="349521.HCH_06767"/>
<sequence>MPLLTVQHKQRRLARQAASDALTAADKASHAPVMNSALSPRVRGDYQVALAALTQCREQLAELDSIPDKVALKARVLPQFMDFLQAYRDSGQRYPNEVLVFCVIWLFDVGDIESALSWAGLAIEQQQCMPGHFKRDLPTYVLEEVHDWAERQFKAGDSASPYLDDAAAKLTAQTWPTANDIVAGKLYRQCGLNAEQNGDLNAALTYFEQAQAANPAAGCKTRIAKLQAKLGLA</sequence>
<organism evidence="1 2">
    <name type="scientific">Hahella chejuensis (strain KCTC 2396)</name>
    <dbReference type="NCBI Taxonomy" id="349521"/>
    <lineage>
        <taxon>Bacteria</taxon>
        <taxon>Pseudomonadati</taxon>
        <taxon>Pseudomonadota</taxon>
        <taxon>Gammaproteobacteria</taxon>
        <taxon>Oceanospirillales</taxon>
        <taxon>Hahellaceae</taxon>
        <taxon>Hahella</taxon>
    </lineage>
</organism>
<dbReference type="RefSeq" id="WP_011400443.1">
    <property type="nucleotide sequence ID" value="NC_007645.1"/>
</dbReference>
<proteinExistence type="predicted"/>
<name>Q2S7I2_HAHCH</name>
<dbReference type="GO" id="GO:0004519">
    <property type="term" value="F:endonuclease activity"/>
    <property type="evidence" value="ECO:0007669"/>
    <property type="project" value="InterPro"/>
</dbReference>
<dbReference type="Proteomes" id="UP000000238">
    <property type="component" value="Chromosome"/>
</dbReference>
<keyword evidence="2" id="KW-1185">Reference proteome</keyword>
<dbReference type="eggNOG" id="ENOG502Z8V2">
    <property type="taxonomic scope" value="Bacteria"/>
</dbReference>
<dbReference type="AlphaFoldDB" id="Q2S7I2"/>
<reference evidence="1 2" key="1">
    <citation type="journal article" date="2005" name="Nucleic Acids Res.">
        <title>Genomic blueprint of Hahella chejuensis, a marine microbe producing an algicidal agent.</title>
        <authorList>
            <person name="Jeong H."/>
            <person name="Yim J.H."/>
            <person name="Lee C."/>
            <person name="Choi S.-H."/>
            <person name="Park Y.K."/>
            <person name="Yoon S.H."/>
            <person name="Hur C.-G."/>
            <person name="Kang H.-Y."/>
            <person name="Kim D."/>
            <person name="Lee H.H."/>
            <person name="Park K.H."/>
            <person name="Park S.-H."/>
            <person name="Park H.-S."/>
            <person name="Lee H.K."/>
            <person name="Oh T.K."/>
            <person name="Kim J.F."/>
        </authorList>
    </citation>
    <scope>NUCLEOTIDE SEQUENCE [LARGE SCALE GENOMIC DNA]</scope>
    <source>
        <strain evidence="1 2">KCTC 2396</strain>
    </source>
</reference>
<dbReference type="EMBL" id="CP000155">
    <property type="protein sequence ID" value="ABC33392.1"/>
    <property type="molecule type" value="Genomic_DNA"/>
</dbReference>
<gene>
    <name evidence="1" type="ordered locus">HCH_06767</name>
</gene>
<dbReference type="HOGENOM" id="CLU_076316_2_1_6"/>
<dbReference type="OrthoDB" id="8562788at2"/>
<dbReference type="KEGG" id="hch:HCH_06767"/>
<accession>Q2S7I2</accession>
<dbReference type="InterPro" id="IPR010270">
    <property type="entry name" value="Phage_P2_GpM"/>
</dbReference>
<evidence type="ECO:0000313" key="1">
    <source>
        <dbReference type="EMBL" id="ABC33392.1"/>
    </source>
</evidence>
<dbReference type="GO" id="GO:0003677">
    <property type="term" value="F:DNA binding"/>
    <property type="evidence" value="ECO:0007669"/>
    <property type="project" value="InterPro"/>
</dbReference>
<evidence type="ECO:0000313" key="2">
    <source>
        <dbReference type="Proteomes" id="UP000000238"/>
    </source>
</evidence>